<keyword evidence="2" id="KW-0808">Transferase</keyword>
<dbReference type="GO" id="GO:0004674">
    <property type="term" value="F:protein serine/threonine kinase activity"/>
    <property type="evidence" value="ECO:0007669"/>
    <property type="project" value="TreeGrafter"/>
</dbReference>
<evidence type="ECO:0000313" key="7">
    <source>
        <dbReference type="Proteomes" id="UP000823862"/>
    </source>
</evidence>
<dbReference type="Proteomes" id="UP000823862">
    <property type="component" value="Unassembled WGS sequence"/>
</dbReference>
<name>A0A9D2HVG4_9BACE</name>
<feature type="domain" description="HipA-like C-terminal" evidence="4">
    <location>
        <begin position="168"/>
        <end position="386"/>
    </location>
</feature>
<dbReference type="Pfam" id="PF07804">
    <property type="entry name" value="HipA_C"/>
    <property type="match status" value="1"/>
</dbReference>
<dbReference type="Gene3D" id="1.10.1070.20">
    <property type="match status" value="1"/>
</dbReference>
<dbReference type="PANTHER" id="PTHR37419">
    <property type="entry name" value="SERINE/THREONINE-PROTEIN KINASE TOXIN HIPA"/>
    <property type="match status" value="1"/>
</dbReference>
<dbReference type="InterPro" id="IPR012893">
    <property type="entry name" value="HipA-like_C"/>
</dbReference>
<gene>
    <name evidence="6" type="ORF">H9950_07510</name>
</gene>
<comment type="caution">
    <text evidence="6">The sequence shown here is derived from an EMBL/GenBank/DDBJ whole genome shotgun (WGS) entry which is preliminary data.</text>
</comment>
<evidence type="ECO:0000259" key="4">
    <source>
        <dbReference type="Pfam" id="PF07804"/>
    </source>
</evidence>
<reference evidence="6" key="1">
    <citation type="journal article" date="2021" name="PeerJ">
        <title>Extensive microbial diversity within the chicken gut microbiome revealed by metagenomics and culture.</title>
        <authorList>
            <person name="Gilroy R."/>
            <person name="Ravi A."/>
            <person name="Getino M."/>
            <person name="Pursley I."/>
            <person name="Horton D.L."/>
            <person name="Alikhan N.F."/>
            <person name="Baker D."/>
            <person name="Gharbi K."/>
            <person name="Hall N."/>
            <person name="Watson M."/>
            <person name="Adriaenssens E.M."/>
            <person name="Foster-Nyarko E."/>
            <person name="Jarju S."/>
            <person name="Secka A."/>
            <person name="Antonio M."/>
            <person name="Oren A."/>
            <person name="Chaudhuri R.R."/>
            <person name="La Ragione R."/>
            <person name="Hildebrand F."/>
            <person name="Pallen M.J."/>
        </authorList>
    </citation>
    <scope>NUCLEOTIDE SEQUENCE</scope>
    <source>
        <strain evidence="6">ChiHjej12B11-9795</strain>
    </source>
</reference>
<dbReference type="GO" id="GO:0005829">
    <property type="term" value="C:cytosol"/>
    <property type="evidence" value="ECO:0007669"/>
    <property type="project" value="TreeGrafter"/>
</dbReference>
<evidence type="ECO:0000256" key="1">
    <source>
        <dbReference type="ARBA" id="ARBA00010164"/>
    </source>
</evidence>
<organism evidence="6 7">
    <name type="scientific">Candidatus Bacteroides avicola</name>
    <dbReference type="NCBI Taxonomy" id="2838468"/>
    <lineage>
        <taxon>Bacteria</taxon>
        <taxon>Pseudomonadati</taxon>
        <taxon>Bacteroidota</taxon>
        <taxon>Bacteroidia</taxon>
        <taxon>Bacteroidales</taxon>
        <taxon>Bacteroidaceae</taxon>
        <taxon>Bacteroides</taxon>
    </lineage>
</organism>
<dbReference type="InterPro" id="IPR052028">
    <property type="entry name" value="HipA_Ser/Thr_kinase"/>
</dbReference>
<dbReference type="Pfam" id="PF13657">
    <property type="entry name" value="Couple_hipA"/>
    <property type="match status" value="1"/>
</dbReference>
<dbReference type="InterPro" id="IPR017508">
    <property type="entry name" value="HipA_N1"/>
</dbReference>
<evidence type="ECO:0000256" key="2">
    <source>
        <dbReference type="ARBA" id="ARBA00022679"/>
    </source>
</evidence>
<dbReference type="AlphaFoldDB" id="A0A9D2HVG4"/>
<comment type="similarity">
    <text evidence="1">Belongs to the HipA Ser/Thr kinase family.</text>
</comment>
<sequence>MKEPLKIFLWGKEIGRLVWDSRMNNSYFTYNPDFLKEGVEIAPLTASVKGVKGRFPVYGESDRKYQKLPPFLADSLPDDWGNQLFERWRIDNKLSNADITPLEKLSFIGKRGMGALEFVPDVSRASVKERIDIPSLVELARRIFTERENARILPEESLTMQSLIAVGTSAGGRQPKAILAVNRENGEIRSGQIAGLKGYDYCILKFGDPQRCSAELEMAYYEMCRHAGIDMMESRLLEVDGEKHFLTKRFDREGEEKLHTQTLAALCPGTDSYEKLLGVCRKMRLPEKDAEEVFRRMVFNILANNTDDHDKNFSFVMDKQGRWRLSPAYDMAFIFNTGGYQPQEERCFMVRGKLVGITRQDALDFAKDNGIRRAESIMNDVVEAIKSFKDIAAGYGVKEEWIGRIDSCLSQHLAGWGCLPDKENVGGDFSLVVDNHTVHVRIEQAYKGNYHLLASVDGRELKYIFRTGTETHGHIERKGIAGLSSEDILQMVRTYIMPKLEKM</sequence>
<reference evidence="6" key="2">
    <citation type="submission" date="2021-04" db="EMBL/GenBank/DDBJ databases">
        <authorList>
            <person name="Gilroy R."/>
        </authorList>
    </citation>
    <scope>NUCLEOTIDE SEQUENCE</scope>
    <source>
        <strain evidence="6">ChiHjej12B11-9795</strain>
    </source>
</reference>
<proteinExistence type="inferred from homology"/>
<evidence type="ECO:0000313" key="6">
    <source>
        <dbReference type="EMBL" id="HJA86019.1"/>
    </source>
</evidence>
<accession>A0A9D2HVG4</accession>
<dbReference type="PANTHER" id="PTHR37419:SF8">
    <property type="entry name" value="TOXIN YJJJ"/>
    <property type="match status" value="1"/>
</dbReference>
<evidence type="ECO:0000259" key="5">
    <source>
        <dbReference type="Pfam" id="PF13657"/>
    </source>
</evidence>
<protein>
    <submittedName>
        <fullName evidence="6">Type II toxin-antitoxin system HipA family toxin</fullName>
    </submittedName>
</protein>
<dbReference type="EMBL" id="DWZI01000038">
    <property type="protein sequence ID" value="HJA86019.1"/>
    <property type="molecule type" value="Genomic_DNA"/>
</dbReference>
<keyword evidence="3" id="KW-0418">Kinase</keyword>
<evidence type="ECO:0000256" key="3">
    <source>
        <dbReference type="ARBA" id="ARBA00022777"/>
    </source>
</evidence>
<feature type="domain" description="HipA N-terminal subdomain 1" evidence="5">
    <location>
        <begin position="5"/>
        <end position="118"/>
    </location>
</feature>